<evidence type="ECO:0000313" key="4">
    <source>
        <dbReference type="Proteomes" id="UP000469430"/>
    </source>
</evidence>
<accession>A0A6I4TXW0</accession>
<sequence length="857" mass="94076">MTGRNNLIAVGQAADEPQDTLVLDEAYSATVEDVGDELPWHSGFDEEPAARPQREWLLPAAAGLVTMAWTGFFLWANSRAILNGATPAKWSALISEWAIPVVLVVGIWMLVMRSSRREANRFGDAARLLSEESRLLETRLETVNRELSLARDFIAAQSRDLESLGRVAAERLSSNADRLQQLVRNNGAQVEAIGAVSVTAVENMDRLRDSLPVISNSMRDVASQIGQAGNVAHTELEGLVEGLGRLKDAGTQSDQQIASVQRRVEEVVSTFTTQAEHMDNVATTRFGMLAERSAAFRAELDGREVEAFAALHRRADALSEELAQRSEAIRSGEEEAVVAMRERMAALRQEGTQLTAALRDGQEQVSDVWGQAITSLEAQLYEALERMAAADSKALDAARQRLDALDAQAQQIDTTIVRRRELLDAEFERRSRQADDREATAIAGLEARMAGFDQLMVDQQKDHLAHLAAIAQRCDGLQLRLTQLTDGLQRLTSEGGEAQERVAIASHDLSISLDRNRNALKDSGEQLARLTEDSMRLLEIIRSGAQHSREELPDALEEAETRLNRFDTRAQELTALIVEANLNSANLANHVENAFISGQMTVEQLQQIEKRLNGLAQLSEALSVQSRSELAAAVATLEQKAGSVLSALRSEKSEAIREIAEQLAIESGAAVDQVLSERAATSIASLEDMARRAGEAGRETLSQLGAELDRVSELADSLETRVADAREQATEQVDNDFTRRTALITESLNSAAIDIAKALESEVSDTAWASYLRGDRGIFTRRAVKLLDAADARGVTDIYQADDEFRHTVNRYIHDFESMLRTVLATRDGHSMAVTLLSSDMGKLYVVLAQAIDRLRD</sequence>
<keyword evidence="4" id="KW-1185">Reference proteome</keyword>
<feature type="coiled-coil region" evidence="1">
    <location>
        <begin position="315"/>
        <end position="350"/>
    </location>
</feature>
<evidence type="ECO:0000256" key="1">
    <source>
        <dbReference type="SAM" id="Coils"/>
    </source>
</evidence>
<comment type="caution">
    <text evidence="3">The sequence shown here is derived from an EMBL/GenBank/DDBJ whole genome shotgun (WGS) entry which is preliminary data.</text>
</comment>
<dbReference type="AlphaFoldDB" id="A0A6I4TXW0"/>
<protein>
    <submittedName>
        <fullName evidence="3">ATPase</fullName>
    </submittedName>
</protein>
<feature type="coiled-coil region" evidence="1">
    <location>
        <begin position="381"/>
        <end position="415"/>
    </location>
</feature>
<organism evidence="3 4">
    <name type="scientific">Croceibacterium xixiisoli</name>
    <dbReference type="NCBI Taxonomy" id="1476466"/>
    <lineage>
        <taxon>Bacteria</taxon>
        <taxon>Pseudomonadati</taxon>
        <taxon>Pseudomonadota</taxon>
        <taxon>Alphaproteobacteria</taxon>
        <taxon>Sphingomonadales</taxon>
        <taxon>Erythrobacteraceae</taxon>
        <taxon>Croceibacterium</taxon>
    </lineage>
</organism>
<dbReference type="Proteomes" id="UP000469430">
    <property type="component" value="Unassembled WGS sequence"/>
</dbReference>
<keyword evidence="2" id="KW-1133">Transmembrane helix</keyword>
<gene>
    <name evidence="3" type="ORF">GRI97_12980</name>
</gene>
<reference evidence="3 4" key="1">
    <citation type="submission" date="2019-12" db="EMBL/GenBank/DDBJ databases">
        <title>Genomic-based taxomic classification of the family Erythrobacteraceae.</title>
        <authorList>
            <person name="Xu L."/>
        </authorList>
    </citation>
    <scope>NUCLEOTIDE SEQUENCE [LARGE SCALE GENOMIC DNA]</scope>
    <source>
        <strain evidence="3 4">S36</strain>
    </source>
</reference>
<feature type="transmembrane region" description="Helical" evidence="2">
    <location>
        <begin position="56"/>
        <end position="76"/>
    </location>
</feature>
<keyword evidence="2" id="KW-0812">Transmembrane</keyword>
<proteinExistence type="predicted"/>
<dbReference type="OrthoDB" id="9777715at2"/>
<evidence type="ECO:0000256" key="2">
    <source>
        <dbReference type="SAM" id="Phobius"/>
    </source>
</evidence>
<dbReference type="RefSeq" id="WP_161391584.1">
    <property type="nucleotide sequence ID" value="NZ_JBHSCP010000001.1"/>
</dbReference>
<evidence type="ECO:0000313" key="3">
    <source>
        <dbReference type="EMBL" id="MXO99901.1"/>
    </source>
</evidence>
<feature type="coiled-coil region" evidence="1">
    <location>
        <begin position="701"/>
        <end position="735"/>
    </location>
</feature>
<keyword evidence="1" id="KW-0175">Coiled coil</keyword>
<feature type="transmembrane region" description="Helical" evidence="2">
    <location>
        <begin position="88"/>
        <end position="111"/>
    </location>
</feature>
<feature type="coiled-coil region" evidence="1">
    <location>
        <begin position="513"/>
        <end position="576"/>
    </location>
</feature>
<name>A0A6I4TXW0_9SPHN</name>
<keyword evidence="2" id="KW-0472">Membrane</keyword>
<dbReference type="EMBL" id="WTYJ01000002">
    <property type="protein sequence ID" value="MXO99901.1"/>
    <property type="molecule type" value="Genomic_DNA"/>
</dbReference>